<sequence length="40" mass="4855">MIKFHFQAPLYIQMLKMGTTRKDFENTFRADKMTTQLKML</sequence>
<reference evidence="2" key="1">
    <citation type="submission" date="2014-09" db="EMBL/GenBank/DDBJ databases">
        <authorList>
            <person name="Mudge J."/>
            <person name="Ramaraj T."/>
            <person name="Lindquist I.E."/>
            <person name="Bharti A.K."/>
            <person name="Sundararajan A."/>
            <person name="Cameron C.T."/>
            <person name="Woodward J.E."/>
            <person name="May G.D."/>
            <person name="Brubaker C."/>
            <person name="Broadhvest J."/>
            <person name="Wilkins T.A."/>
        </authorList>
    </citation>
    <scope>NUCLEOTIDE SEQUENCE</scope>
    <source>
        <strain evidence="2">cv. AKA8401</strain>
    </source>
</reference>
<protein>
    <submittedName>
        <fullName evidence="1">Uncharacterized protein</fullName>
    </submittedName>
</protein>
<name>A0A0B0NSD4_GOSAR</name>
<accession>A0A0B0NSD4</accession>
<organism evidence="1 2">
    <name type="scientific">Gossypium arboreum</name>
    <name type="common">Tree cotton</name>
    <name type="synonym">Gossypium nanking</name>
    <dbReference type="NCBI Taxonomy" id="29729"/>
    <lineage>
        <taxon>Eukaryota</taxon>
        <taxon>Viridiplantae</taxon>
        <taxon>Streptophyta</taxon>
        <taxon>Embryophyta</taxon>
        <taxon>Tracheophyta</taxon>
        <taxon>Spermatophyta</taxon>
        <taxon>Magnoliopsida</taxon>
        <taxon>eudicotyledons</taxon>
        <taxon>Gunneridae</taxon>
        <taxon>Pentapetalae</taxon>
        <taxon>rosids</taxon>
        <taxon>malvids</taxon>
        <taxon>Malvales</taxon>
        <taxon>Malvaceae</taxon>
        <taxon>Malvoideae</taxon>
        <taxon>Gossypium</taxon>
    </lineage>
</organism>
<keyword evidence="2" id="KW-1185">Reference proteome</keyword>
<dbReference type="AlphaFoldDB" id="A0A0B0NSD4"/>
<dbReference type="EMBL" id="KN404074">
    <property type="protein sequence ID" value="KHG15572.1"/>
    <property type="molecule type" value="Genomic_DNA"/>
</dbReference>
<evidence type="ECO:0000313" key="2">
    <source>
        <dbReference type="Proteomes" id="UP000032142"/>
    </source>
</evidence>
<dbReference type="Proteomes" id="UP000032142">
    <property type="component" value="Unassembled WGS sequence"/>
</dbReference>
<proteinExistence type="predicted"/>
<evidence type="ECO:0000313" key="1">
    <source>
        <dbReference type="EMBL" id="KHG15572.1"/>
    </source>
</evidence>
<gene>
    <name evidence="1" type="ORF">F383_04830</name>
</gene>